<dbReference type="InterPro" id="IPR002925">
    <property type="entry name" value="Dienelactn_hydro"/>
</dbReference>
<sequence>MGETIEIKTDDGVAEAYLTRPEGDAGPRPGVLFFIDAIGLRPRIMEMADRIASWGYVVLAPNVFYRDGSAAELAPPGDLTIAENRERFFATGGVMERVQAYTPDRSDPDTLRWIETLLEHARAPLGVTGYCMGARLATRAAGLRPDLVAAVGGFHGGGLVVDGPDSPHLMVAGARAEFAYGHADGDHSMPVEAVEQLGKALEAAGLSHTNEIYEGAQHGYTMADTAAYHAAAAERHFETLQGLFERTL</sequence>
<feature type="domain" description="Dienelactone hydrolase" evidence="1">
    <location>
        <begin position="15"/>
        <end position="246"/>
    </location>
</feature>
<dbReference type="EMBL" id="JACCBG010000001">
    <property type="protein sequence ID" value="NYD40921.1"/>
    <property type="molecule type" value="Genomic_DNA"/>
</dbReference>
<dbReference type="Gene3D" id="3.40.50.1820">
    <property type="entry name" value="alpha/beta hydrolase"/>
    <property type="match status" value="1"/>
</dbReference>
<dbReference type="SUPFAM" id="SSF53474">
    <property type="entry name" value="alpha/beta-Hydrolases"/>
    <property type="match status" value="1"/>
</dbReference>
<dbReference type="PANTHER" id="PTHR46623">
    <property type="entry name" value="CARBOXYMETHYLENEBUTENOLIDASE-RELATED"/>
    <property type="match status" value="1"/>
</dbReference>
<dbReference type="PANTHER" id="PTHR46623:SF10">
    <property type="entry name" value="CARBOXYMETHYLENEBUTENOLIDASE HOMOLOG"/>
    <property type="match status" value="1"/>
</dbReference>
<dbReference type="Pfam" id="PF01738">
    <property type="entry name" value="DLH"/>
    <property type="match status" value="1"/>
</dbReference>
<dbReference type="Proteomes" id="UP000535511">
    <property type="component" value="Unassembled WGS sequence"/>
</dbReference>
<proteinExistence type="predicted"/>
<keyword evidence="3" id="KW-1185">Reference proteome</keyword>
<evidence type="ECO:0000259" key="1">
    <source>
        <dbReference type="Pfam" id="PF01738"/>
    </source>
</evidence>
<organism evidence="2 3">
    <name type="scientific">Nocardioides panaciterrulae</name>
    <dbReference type="NCBI Taxonomy" id="661492"/>
    <lineage>
        <taxon>Bacteria</taxon>
        <taxon>Bacillati</taxon>
        <taxon>Actinomycetota</taxon>
        <taxon>Actinomycetes</taxon>
        <taxon>Propionibacteriales</taxon>
        <taxon>Nocardioidaceae</taxon>
        <taxon>Nocardioides</taxon>
    </lineage>
</organism>
<dbReference type="InterPro" id="IPR051049">
    <property type="entry name" value="Dienelactone_hydrolase-like"/>
</dbReference>
<evidence type="ECO:0000313" key="2">
    <source>
        <dbReference type="EMBL" id="NYD40921.1"/>
    </source>
</evidence>
<comment type="caution">
    <text evidence="2">The sequence shown here is derived from an EMBL/GenBank/DDBJ whole genome shotgun (WGS) entry which is preliminary data.</text>
</comment>
<reference evidence="2 3" key="1">
    <citation type="submission" date="2020-07" db="EMBL/GenBank/DDBJ databases">
        <title>Sequencing the genomes of 1000 actinobacteria strains.</title>
        <authorList>
            <person name="Klenk H.-P."/>
        </authorList>
    </citation>
    <scope>NUCLEOTIDE SEQUENCE [LARGE SCALE GENOMIC DNA]</scope>
    <source>
        <strain evidence="2 3">DSM 21350</strain>
    </source>
</reference>
<dbReference type="EC" id="3.1.1.45" evidence="2"/>
<accession>A0A7Y9E4X5</accession>
<keyword evidence="2" id="KW-0378">Hydrolase</keyword>
<dbReference type="InterPro" id="IPR029058">
    <property type="entry name" value="AB_hydrolase_fold"/>
</dbReference>
<protein>
    <submittedName>
        <fullName evidence="2">Carboxymethylenebutenolidase</fullName>
        <ecNumber evidence="2">3.1.1.45</ecNumber>
    </submittedName>
</protein>
<dbReference type="RefSeq" id="WP_179662742.1">
    <property type="nucleotide sequence ID" value="NZ_JACCBG010000001.1"/>
</dbReference>
<dbReference type="AlphaFoldDB" id="A0A7Y9E4X5"/>
<name>A0A7Y9E4X5_9ACTN</name>
<gene>
    <name evidence="2" type="ORF">BJZ21_001004</name>
</gene>
<dbReference type="GO" id="GO:0008806">
    <property type="term" value="F:carboxymethylenebutenolidase activity"/>
    <property type="evidence" value="ECO:0007669"/>
    <property type="project" value="UniProtKB-EC"/>
</dbReference>
<evidence type="ECO:0000313" key="3">
    <source>
        <dbReference type="Proteomes" id="UP000535511"/>
    </source>
</evidence>